<protein>
    <submittedName>
        <fullName evidence="1">Uncharacterized protein</fullName>
    </submittedName>
</protein>
<organism evidence="1 2">
    <name type="scientific">Xylaria curta</name>
    <dbReference type="NCBI Taxonomy" id="42375"/>
    <lineage>
        <taxon>Eukaryota</taxon>
        <taxon>Fungi</taxon>
        <taxon>Dikarya</taxon>
        <taxon>Ascomycota</taxon>
        <taxon>Pezizomycotina</taxon>
        <taxon>Sordariomycetes</taxon>
        <taxon>Xylariomycetidae</taxon>
        <taxon>Xylariales</taxon>
        <taxon>Xylariaceae</taxon>
        <taxon>Xylaria</taxon>
    </lineage>
</organism>
<evidence type="ECO:0000313" key="1">
    <source>
        <dbReference type="EMBL" id="KAJ2988507.1"/>
    </source>
</evidence>
<dbReference type="EMBL" id="JAPDGR010000640">
    <property type="protein sequence ID" value="KAJ2988507.1"/>
    <property type="molecule type" value="Genomic_DNA"/>
</dbReference>
<sequence>MTATFVRMRDQFNSVGRSAHIGIYAFGFTWGAWAALFIATALFCIGIRSKKDNTGRSRWGRKRSVRSRRSYEMGSHRVKEDYS</sequence>
<proteinExistence type="predicted"/>
<evidence type="ECO:0000313" key="2">
    <source>
        <dbReference type="Proteomes" id="UP001143856"/>
    </source>
</evidence>
<gene>
    <name evidence="1" type="ORF">NUW58_g3941</name>
</gene>
<comment type="caution">
    <text evidence="1">The sequence shown here is derived from an EMBL/GenBank/DDBJ whole genome shotgun (WGS) entry which is preliminary data.</text>
</comment>
<reference evidence="1" key="1">
    <citation type="submission" date="2022-10" db="EMBL/GenBank/DDBJ databases">
        <title>Genome Sequence of Xylaria curta.</title>
        <authorList>
            <person name="Buettner E."/>
        </authorList>
    </citation>
    <scope>NUCLEOTIDE SEQUENCE</scope>
    <source>
        <strain evidence="1">Babe10</strain>
    </source>
</reference>
<name>A0ACC1P931_9PEZI</name>
<accession>A0ACC1P931</accession>
<dbReference type="Proteomes" id="UP001143856">
    <property type="component" value="Unassembled WGS sequence"/>
</dbReference>
<keyword evidence="2" id="KW-1185">Reference proteome</keyword>